<dbReference type="EMBL" id="ML994635">
    <property type="protein sequence ID" value="KAF2184963.1"/>
    <property type="molecule type" value="Genomic_DNA"/>
</dbReference>
<gene>
    <name evidence="3" type="ORF">K469DRAFT_708215</name>
</gene>
<keyword evidence="2" id="KW-0812">Transmembrane</keyword>
<accession>A0A6A6E180</accession>
<evidence type="ECO:0000256" key="2">
    <source>
        <dbReference type="SAM" id="Phobius"/>
    </source>
</evidence>
<dbReference type="AlphaFoldDB" id="A0A6A6E180"/>
<feature type="compositionally biased region" description="Polar residues" evidence="1">
    <location>
        <begin position="77"/>
        <end position="94"/>
    </location>
</feature>
<feature type="compositionally biased region" description="Polar residues" evidence="1">
    <location>
        <begin position="142"/>
        <end position="157"/>
    </location>
</feature>
<evidence type="ECO:0000256" key="1">
    <source>
        <dbReference type="SAM" id="MobiDB-lite"/>
    </source>
</evidence>
<feature type="region of interest" description="Disordered" evidence="1">
    <location>
        <begin position="428"/>
        <end position="449"/>
    </location>
</feature>
<feature type="region of interest" description="Disordered" evidence="1">
    <location>
        <begin position="1"/>
        <end position="104"/>
    </location>
</feature>
<feature type="compositionally biased region" description="Low complexity" evidence="1">
    <location>
        <begin position="430"/>
        <end position="448"/>
    </location>
</feature>
<feature type="region of interest" description="Disordered" evidence="1">
    <location>
        <begin position="337"/>
        <end position="415"/>
    </location>
</feature>
<feature type="transmembrane region" description="Helical" evidence="2">
    <location>
        <begin position="715"/>
        <end position="739"/>
    </location>
</feature>
<feature type="compositionally biased region" description="Basic and acidic residues" evidence="1">
    <location>
        <begin position="537"/>
        <end position="560"/>
    </location>
</feature>
<feature type="compositionally biased region" description="Low complexity" evidence="1">
    <location>
        <begin position="520"/>
        <end position="536"/>
    </location>
</feature>
<evidence type="ECO:0000313" key="3">
    <source>
        <dbReference type="EMBL" id="KAF2184963.1"/>
    </source>
</evidence>
<sequence length="784" mass="87873">MPESTPDMQATESQSAGEETGQPQVSRTEPTETQSAQEQRTQTQAAQTQIGQTQETQQNQGSSNAADRRPVPRRRSGPSTLETLIARSRSSNTIVDPARNRPNSLSVPASYLFVVNAGVEQGRPRSFSDSDSDSANTRLLAQQTFPGPLNLQRSTTAGGDHDDDGPNKLRTKLHRHSACPERAHPYNCSANCSTTSIDSRNSQFGPRGQPLPSLNSELPTITHSYSRDPRTGQVTHHTQPNWVMRDLAIREAKWRRDIQTNMTPSPEQQQIPAEPSHAAIPTRNSSYANSAHEPRPESRISEVALTSMDRPASTHHSDPSSTHRIQYIRPILEERQRNQQRHFSQSHSVSPPARHPSRVQERHNQHHIPAQSSATHQPSGQSHQHQHNPASDNRPAVRQPQRHNPAGDQDYEISPIDDPQKEMLKIVREQSSPQTTSSAQPSDQQPTPGHRILTREEIRRFSAHVDIRAQQPHPHEGMNYLPRANRSLPAQQTSARNSEPATRCLPGLPNLFSSRSVRTPQQASQPSQNSANASQAERGERREIRERGGGRRRRESEQRQDQIAMMERGERGEQEPERKLCWTVRLYRYSNTQPADGLSDDDDRGDAFIQQLENDISTAHWSLRILEINLWSGVFAYFIYITATAPQMLEFDCYELQTLLRSRLYDELGNYYYPTPSYVHLPYSAYKNEDRYPRICVLHLTHSAIALYNSKLNRWIVGMVCCGLMAMGREVVFQCLGRCMKASGALGRRTFLIRVLVGVVAAAAASAAVLGIGLAVEGLRKGGI</sequence>
<feature type="region of interest" description="Disordered" evidence="1">
    <location>
        <begin position="142"/>
        <end position="169"/>
    </location>
</feature>
<feature type="region of interest" description="Disordered" evidence="1">
    <location>
        <begin position="261"/>
        <end position="298"/>
    </location>
</feature>
<evidence type="ECO:0000313" key="4">
    <source>
        <dbReference type="Proteomes" id="UP000800200"/>
    </source>
</evidence>
<feature type="transmembrane region" description="Helical" evidence="2">
    <location>
        <begin position="751"/>
        <end position="776"/>
    </location>
</feature>
<reference evidence="3" key="1">
    <citation type="journal article" date="2020" name="Stud. Mycol.">
        <title>101 Dothideomycetes genomes: a test case for predicting lifestyles and emergence of pathogens.</title>
        <authorList>
            <person name="Haridas S."/>
            <person name="Albert R."/>
            <person name="Binder M."/>
            <person name="Bloem J."/>
            <person name="Labutti K."/>
            <person name="Salamov A."/>
            <person name="Andreopoulos B."/>
            <person name="Baker S."/>
            <person name="Barry K."/>
            <person name="Bills G."/>
            <person name="Bluhm B."/>
            <person name="Cannon C."/>
            <person name="Castanera R."/>
            <person name="Culley D."/>
            <person name="Daum C."/>
            <person name="Ezra D."/>
            <person name="Gonzalez J."/>
            <person name="Henrissat B."/>
            <person name="Kuo A."/>
            <person name="Liang C."/>
            <person name="Lipzen A."/>
            <person name="Lutzoni F."/>
            <person name="Magnuson J."/>
            <person name="Mondo S."/>
            <person name="Nolan M."/>
            <person name="Ohm R."/>
            <person name="Pangilinan J."/>
            <person name="Park H.-J."/>
            <person name="Ramirez L."/>
            <person name="Alfaro M."/>
            <person name="Sun H."/>
            <person name="Tritt A."/>
            <person name="Yoshinaga Y."/>
            <person name="Zwiers L.-H."/>
            <person name="Turgeon B."/>
            <person name="Goodwin S."/>
            <person name="Spatafora J."/>
            <person name="Crous P."/>
            <person name="Grigoriev I."/>
        </authorList>
    </citation>
    <scope>NUCLEOTIDE SEQUENCE</scope>
    <source>
        <strain evidence="3">CBS 207.26</strain>
    </source>
</reference>
<name>A0A6A6E180_9PEZI</name>
<organism evidence="3 4">
    <name type="scientific">Zopfia rhizophila CBS 207.26</name>
    <dbReference type="NCBI Taxonomy" id="1314779"/>
    <lineage>
        <taxon>Eukaryota</taxon>
        <taxon>Fungi</taxon>
        <taxon>Dikarya</taxon>
        <taxon>Ascomycota</taxon>
        <taxon>Pezizomycotina</taxon>
        <taxon>Dothideomycetes</taxon>
        <taxon>Dothideomycetes incertae sedis</taxon>
        <taxon>Zopfiaceae</taxon>
        <taxon>Zopfia</taxon>
    </lineage>
</organism>
<protein>
    <submittedName>
        <fullName evidence="3">Uncharacterized protein</fullName>
    </submittedName>
</protein>
<feature type="compositionally biased region" description="Polar residues" evidence="1">
    <location>
        <begin position="261"/>
        <end position="271"/>
    </location>
</feature>
<keyword evidence="2" id="KW-1133">Transmembrane helix</keyword>
<feature type="compositionally biased region" description="Low complexity" evidence="1">
    <location>
        <begin position="31"/>
        <end position="60"/>
    </location>
</feature>
<proteinExistence type="predicted"/>
<keyword evidence="2" id="KW-0472">Membrane</keyword>
<feature type="region of interest" description="Disordered" evidence="1">
    <location>
        <begin position="488"/>
        <end position="574"/>
    </location>
</feature>
<keyword evidence="4" id="KW-1185">Reference proteome</keyword>
<feature type="compositionally biased region" description="Polar residues" evidence="1">
    <location>
        <begin position="1"/>
        <end position="28"/>
    </location>
</feature>
<feature type="compositionally biased region" description="Polar residues" evidence="1">
    <location>
        <begin position="488"/>
        <end position="500"/>
    </location>
</feature>
<dbReference type="Proteomes" id="UP000800200">
    <property type="component" value="Unassembled WGS sequence"/>
</dbReference>